<dbReference type="HOGENOM" id="CLU_2441077_0_0_1"/>
<dbReference type="EMBL" id="KN834762">
    <property type="protein sequence ID" value="KIK64107.1"/>
    <property type="molecule type" value="Genomic_DNA"/>
</dbReference>
<evidence type="ECO:0000256" key="1">
    <source>
        <dbReference type="SAM" id="SignalP"/>
    </source>
</evidence>
<organism evidence="2 3">
    <name type="scientific">Collybiopsis luxurians FD-317 M1</name>
    <dbReference type="NCBI Taxonomy" id="944289"/>
    <lineage>
        <taxon>Eukaryota</taxon>
        <taxon>Fungi</taxon>
        <taxon>Dikarya</taxon>
        <taxon>Basidiomycota</taxon>
        <taxon>Agaricomycotina</taxon>
        <taxon>Agaricomycetes</taxon>
        <taxon>Agaricomycetidae</taxon>
        <taxon>Agaricales</taxon>
        <taxon>Marasmiineae</taxon>
        <taxon>Omphalotaceae</taxon>
        <taxon>Collybiopsis</taxon>
        <taxon>Collybiopsis luxurians</taxon>
    </lineage>
</organism>
<sequence length="90" mass="10102">MEMEAVPGRLWQEPWSYLPLLILLLLCPHQLHSAATFTPPISGERKFSSFADAAQRPDSIFGFYVNSESCLRVTSTKFTSGHFQQPGESL</sequence>
<evidence type="ECO:0000313" key="2">
    <source>
        <dbReference type="EMBL" id="KIK64107.1"/>
    </source>
</evidence>
<dbReference type="AlphaFoldDB" id="A0A0D0CWC8"/>
<keyword evidence="3" id="KW-1185">Reference proteome</keyword>
<evidence type="ECO:0000313" key="3">
    <source>
        <dbReference type="Proteomes" id="UP000053593"/>
    </source>
</evidence>
<feature type="signal peptide" evidence="1">
    <location>
        <begin position="1"/>
        <end position="33"/>
    </location>
</feature>
<accession>A0A0D0CWC8</accession>
<gene>
    <name evidence="2" type="ORF">GYMLUDRAFT_40357</name>
</gene>
<proteinExistence type="predicted"/>
<dbReference type="Proteomes" id="UP000053593">
    <property type="component" value="Unassembled WGS sequence"/>
</dbReference>
<protein>
    <submittedName>
        <fullName evidence="2">Uncharacterized protein</fullName>
    </submittedName>
</protein>
<feature type="chain" id="PRO_5002208254" evidence="1">
    <location>
        <begin position="34"/>
        <end position="90"/>
    </location>
</feature>
<reference evidence="2 3" key="1">
    <citation type="submission" date="2014-04" db="EMBL/GenBank/DDBJ databases">
        <title>Evolutionary Origins and Diversification of the Mycorrhizal Mutualists.</title>
        <authorList>
            <consortium name="DOE Joint Genome Institute"/>
            <consortium name="Mycorrhizal Genomics Consortium"/>
            <person name="Kohler A."/>
            <person name="Kuo A."/>
            <person name="Nagy L.G."/>
            <person name="Floudas D."/>
            <person name="Copeland A."/>
            <person name="Barry K.W."/>
            <person name="Cichocki N."/>
            <person name="Veneault-Fourrey C."/>
            <person name="LaButti K."/>
            <person name="Lindquist E.A."/>
            <person name="Lipzen A."/>
            <person name="Lundell T."/>
            <person name="Morin E."/>
            <person name="Murat C."/>
            <person name="Riley R."/>
            <person name="Ohm R."/>
            <person name="Sun H."/>
            <person name="Tunlid A."/>
            <person name="Henrissat B."/>
            <person name="Grigoriev I.V."/>
            <person name="Hibbett D.S."/>
            <person name="Martin F."/>
        </authorList>
    </citation>
    <scope>NUCLEOTIDE SEQUENCE [LARGE SCALE GENOMIC DNA]</scope>
    <source>
        <strain evidence="2 3">FD-317 M1</strain>
    </source>
</reference>
<keyword evidence="1" id="KW-0732">Signal</keyword>
<name>A0A0D0CWC8_9AGAR</name>